<keyword evidence="1 2" id="KW-0430">Lectin</keyword>
<dbReference type="SMART" id="SM00276">
    <property type="entry name" value="GLECT"/>
    <property type="match status" value="1"/>
</dbReference>
<dbReference type="PROSITE" id="PS51304">
    <property type="entry name" value="GALECTIN"/>
    <property type="match status" value="1"/>
</dbReference>
<feature type="domain" description="Galectin" evidence="3">
    <location>
        <begin position="3"/>
        <end position="133"/>
    </location>
</feature>
<gene>
    <name evidence="5" type="primary">LOC132537044</name>
</gene>
<dbReference type="RefSeq" id="XP_060042462.1">
    <property type="nucleotide sequence ID" value="XM_060186479.1"/>
</dbReference>
<organism evidence="4 5">
    <name type="scientific">Erinaceus europaeus</name>
    <name type="common">Western European hedgehog</name>
    <dbReference type="NCBI Taxonomy" id="9365"/>
    <lineage>
        <taxon>Eukaryota</taxon>
        <taxon>Metazoa</taxon>
        <taxon>Chordata</taxon>
        <taxon>Craniata</taxon>
        <taxon>Vertebrata</taxon>
        <taxon>Euteleostomi</taxon>
        <taxon>Mammalia</taxon>
        <taxon>Eutheria</taxon>
        <taxon>Laurasiatheria</taxon>
        <taxon>Eulipotyphla</taxon>
        <taxon>Erinaceidae</taxon>
        <taxon>Erinaceinae</taxon>
        <taxon>Erinaceus</taxon>
    </lineage>
</organism>
<dbReference type="PANTHER" id="PTHR11346">
    <property type="entry name" value="GALECTIN"/>
    <property type="match status" value="1"/>
</dbReference>
<protein>
    <recommendedName>
        <fullName evidence="2">Galectin</fullName>
    </recommendedName>
</protein>
<dbReference type="SUPFAM" id="SSF49899">
    <property type="entry name" value="Concanavalin A-like lectins/glucanases"/>
    <property type="match status" value="1"/>
</dbReference>
<evidence type="ECO:0000259" key="3">
    <source>
        <dbReference type="PROSITE" id="PS51304"/>
    </source>
</evidence>
<keyword evidence="4" id="KW-1185">Reference proteome</keyword>
<accession>A0ABM3X0Y1</accession>
<dbReference type="InterPro" id="IPR044156">
    <property type="entry name" value="Galectin-like"/>
</dbReference>
<proteinExistence type="predicted"/>
<dbReference type="SMART" id="SM00908">
    <property type="entry name" value="Gal-bind_lectin"/>
    <property type="match status" value="1"/>
</dbReference>
<evidence type="ECO:0000313" key="5">
    <source>
        <dbReference type="RefSeq" id="XP_060042462.1"/>
    </source>
</evidence>
<dbReference type="InterPro" id="IPR001079">
    <property type="entry name" value="Galectin_CRD"/>
</dbReference>
<dbReference type="Pfam" id="PF00337">
    <property type="entry name" value="Gal-bind_lectin"/>
    <property type="match status" value="1"/>
</dbReference>
<evidence type="ECO:0000256" key="1">
    <source>
        <dbReference type="ARBA" id="ARBA00022734"/>
    </source>
</evidence>
<sequence>MLYTSTLPNGIDIGTVVKICGSVPCCSDRFEIGLTCSEWRDADYALHLCACFQKCQVVFNTREDGVWGVEECGNGFPFHRGQAFEMMIITDPEGFKVVVGDQKYHHFCYRVPVSQVRRLEVNGKVTLESVNIF</sequence>
<dbReference type="InterPro" id="IPR013320">
    <property type="entry name" value="ConA-like_dom_sf"/>
</dbReference>
<dbReference type="GeneID" id="132537044"/>
<name>A0ABM3X0Y1_ERIEU</name>
<dbReference type="Proteomes" id="UP001652624">
    <property type="component" value="Chromosome 2"/>
</dbReference>
<dbReference type="CDD" id="cd00070">
    <property type="entry name" value="GLECT"/>
    <property type="match status" value="1"/>
</dbReference>
<reference evidence="5" key="2">
    <citation type="submission" date="2025-08" db="UniProtKB">
        <authorList>
            <consortium name="RefSeq"/>
        </authorList>
    </citation>
    <scope>IDENTIFICATION</scope>
</reference>
<evidence type="ECO:0000256" key="2">
    <source>
        <dbReference type="RuleBase" id="RU102079"/>
    </source>
</evidence>
<dbReference type="Gene3D" id="2.60.120.200">
    <property type="match status" value="1"/>
</dbReference>
<reference evidence="4" key="1">
    <citation type="submission" date="2025-05" db="UniProtKB">
        <authorList>
            <consortium name="RefSeq"/>
        </authorList>
    </citation>
    <scope>NUCLEOTIDE SEQUENCE [LARGE SCALE GENOMIC DNA]</scope>
</reference>
<evidence type="ECO:0000313" key="4">
    <source>
        <dbReference type="Proteomes" id="UP001652624"/>
    </source>
</evidence>
<dbReference type="PANTHER" id="PTHR11346:SF107">
    <property type="entry name" value="GALECTIN-7"/>
    <property type="match status" value="1"/>
</dbReference>